<dbReference type="PANTHER" id="PTHR13456:SF0">
    <property type="entry name" value="UPF0729 PROTEIN C18ORF32"/>
    <property type="match status" value="1"/>
</dbReference>
<name>A0A811K317_9BILA</name>
<keyword evidence="2" id="KW-0812">Transmembrane</keyword>
<gene>
    <name evidence="3" type="ORF">BOKJ2_LOCUS3005</name>
</gene>
<sequence>MVCVPCFILPVLVVIYVRFIQPLILRFVPQAWKTKLDAWLYPTCPLDLKKNRKAKATGDCCAEDENIAKTEEPAEIKPEEVKKNE</sequence>
<accession>A0A811K317</accession>
<evidence type="ECO:0000256" key="1">
    <source>
        <dbReference type="ARBA" id="ARBA00007959"/>
    </source>
</evidence>
<proteinExistence type="inferred from homology"/>
<dbReference type="Proteomes" id="UP000783686">
    <property type="component" value="Unassembled WGS sequence"/>
</dbReference>
<feature type="transmembrane region" description="Helical" evidence="2">
    <location>
        <begin position="6"/>
        <end position="25"/>
    </location>
</feature>
<dbReference type="EMBL" id="CAJFCW020000002">
    <property type="protein sequence ID" value="CAG9090638.1"/>
    <property type="molecule type" value="Genomic_DNA"/>
</dbReference>
<dbReference type="Pfam" id="PF14975">
    <property type="entry name" value="DUF4512"/>
    <property type="match status" value="1"/>
</dbReference>
<keyword evidence="2" id="KW-0472">Membrane</keyword>
<reference evidence="3" key="1">
    <citation type="submission" date="2020-09" db="EMBL/GenBank/DDBJ databases">
        <authorList>
            <person name="Kikuchi T."/>
        </authorList>
    </citation>
    <scope>NUCLEOTIDE SEQUENCE</scope>
    <source>
        <strain evidence="3">SH1</strain>
    </source>
</reference>
<dbReference type="PANTHER" id="PTHR13456">
    <property type="entry name" value="UPF0729 PROTEIN C18ORF32"/>
    <property type="match status" value="1"/>
</dbReference>
<comment type="caution">
    <text evidence="3">The sequence shown here is derived from an EMBL/GenBank/DDBJ whole genome shotgun (WGS) entry which is preliminary data.</text>
</comment>
<evidence type="ECO:0000313" key="4">
    <source>
        <dbReference type="Proteomes" id="UP000614601"/>
    </source>
</evidence>
<organism evidence="3 4">
    <name type="scientific">Bursaphelenchus okinawaensis</name>
    <dbReference type="NCBI Taxonomy" id="465554"/>
    <lineage>
        <taxon>Eukaryota</taxon>
        <taxon>Metazoa</taxon>
        <taxon>Ecdysozoa</taxon>
        <taxon>Nematoda</taxon>
        <taxon>Chromadorea</taxon>
        <taxon>Rhabditida</taxon>
        <taxon>Tylenchina</taxon>
        <taxon>Tylenchomorpha</taxon>
        <taxon>Aphelenchoidea</taxon>
        <taxon>Aphelenchoididae</taxon>
        <taxon>Bursaphelenchus</taxon>
    </lineage>
</organism>
<keyword evidence="2" id="KW-1133">Transmembrane helix</keyword>
<keyword evidence="4" id="KW-1185">Reference proteome</keyword>
<comment type="similarity">
    <text evidence="1">Belongs to the UPF0729 family.</text>
</comment>
<dbReference type="InterPro" id="IPR026776">
    <property type="entry name" value="UPF0729_C18orf32-like"/>
</dbReference>
<evidence type="ECO:0000313" key="3">
    <source>
        <dbReference type="EMBL" id="CAD5210073.1"/>
    </source>
</evidence>
<dbReference type="Proteomes" id="UP000614601">
    <property type="component" value="Unassembled WGS sequence"/>
</dbReference>
<dbReference type="OrthoDB" id="10062823at2759"/>
<protein>
    <submittedName>
        <fullName evidence="3">Uncharacterized protein</fullName>
    </submittedName>
</protein>
<dbReference type="AlphaFoldDB" id="A0A811K317"/>
<dbReference type="EMBL" id="CAJFDH010000002">
    <property type="protein sequence ID" value="CAD5210073.1"/>
    <property type="molecule type" value="Genomic_DNA"/>
</dbReference>
<evidence type="ECO:0000256" key="2">
    <source>
        <dbReference type="SAM" id="Phobius"/>
    </source>
</evidence>